<dbReference type="OrthoDB" id="186343at2"/>
<sequence>MKAAFAWLGRTGLTYLLLFAGLAFFVFVWPSVRDGFTAETLRQDTMSLEAVRGELASDYASARSALGRSAETYREESGEALSARLTTARAERAAAVAELEQGGGWLDAVRPSRILATKRLELRIGALDAEIALLTEATSLADARARQARHARMPTERSIAEAARYCTLWTARLASFEARTPLAREIEAYLRGERQRLEAAKARECDKQRDWELQRRTALEATRALATAQDSFDTARSQAIGALPDPANEIDGRTLRDIAWMALLALLAILLTPLAIRTLFYYGLAPLVERGPPIRLATPSGMRAVPSAPAPSRPTLAVTLADGQELLVRQSYLQSSPSGAEMRTQWLLSWRNVLTSLASGMAFLTRASGPDKTFGISARDDPFAEIARIDMPAASAMVMQPRALAAIVQPVDRPLQIRSRWRLFSLHAWLTFQFRYLVFYGPGTLIVKGGRGVRVERAEDGRRFGQDQLIGFSADTAYSVARNETFAPYLMGREPLFRDRVATDAGDTEGILVIEEAPLAGRRKGLRGGLEGAFDAALKAFGI</sequence>
<evidence type="ECO:0000313" key="3">
    <source>
        <dbReference type="Proteomes" id="UP000460626"/>
    </source>
</evidence>
<dbReference type="AlphaFoldDB" id="A0A845A5T8"/>
<evidence type="ECO:0000256" key="1">
    <source>
        <dbReference type="SAM" id="Phobius"/>
    </source>
</evidence>
<protein>
    <submittedName>
        <fullName evidence="2">Uncharacterized protein</fullName>
    </submittedName>
</protein>
<comment type="caution">
    <text evidence="2">The sequence shown here is derived from an EMBL/GenBank/DDBJ whole genome shotgun (WGS) entry which is preliminary data.</text>
</comment>
<dbReference type="EMBL" id="WTYH01000001">
    <property type="protein sequence ID" value="MXO94516.1"/>
    <property type="molecule type" value="Genomic_DNA"/>
</dbReference>
<feature type="transmembrane region" description="Helical" evidence="1">
    <location>
        <begin position="12"/>
        <end position="32"/>
    </location>
</feature>
<dbReference type="Proteomes" id="UP000460626">
    <property type="component" value="Unassembled WGS sequence"/>
</dbReference>
<keyword evidence="1" id="KW-0472">Membrane</keyword>
<feature type="transmembrane region" description="Helical" evidence="1">
    <location>
        <begin position="258"/>
        <end position="284"/>
    </location>
</feature>
<keyword evidence="1" id="KW-1133">Transmembrane helix</keyword>
<name>A0A845A5T8_9SPHN</name>
<organism evidence="2 3">
    <name type="scientific">Aurantiacibacter arachoides</name>
    <dbReference type="NCBI Taxonomy" id="1850444"/>
    <lineage>
        <taxon>Bacteria</taxon>
        <taxon>Pseudomonadati</taxon>
        <taxon>Pseudomonadota</taxon>
        <taxon>Alphaproteobacteria</taxon>
        <taxon>Sphingomonadales</taxon>
        <taxon>Erythrobacteraceae</taxon>
        <taxon>Aurantiacibacter</taxon>
    </lineage>
</organism>
<gene>
    <name evidence="2" type="ORF">GRI62_13005</name>
</gene>
<keyword evidence="3" id="KW-1185">Reference proteome</keyword>
<dbReference type="RefSeq" id="WP_131451147.1">
    <property type="nucleotide sequence ID" value="NZ_BMJK01000001.1"/>
</dbReference>
<evidence type="ECO:0000313" key="2">
    <source>
        <dbReference type="EMBL" id="MXO94516.1"/>
    </source>
</evidence>
<proteinExistence type="predicted"/>
<accession>A0A845A5T8</accession>
<keyword evidence="1" id="KW-0812">Transmembrane</keyword>
<reference evidence="2 3" key="1">
    <citation type="submission" date="2019-12" db="EMBL/GenBank/DDBJ databases">
        <title>Genomic-based taxomic classification of the family Erythrobacteraceae.</title>
        <authorList>
            <person name="Xu L."/>
        </authorList>
    </citation>
    <scope>NUCLEOTIDE SEQUENCE [LARGE SCALE GENOMIC DNA]</scope>
    <source>
        <strain evidence="2 3">RC4-10-4</strain>
    </source>
</reference>